<dbReference type="PROSITE" id="PS00420">
    <property type="entry name" value="SRCR_1"/>
    <property type="match status" value="1"/>
</dbReference>
<feature type="signal peptide" evidence="12">
    <location>
        <begin position="1"/>
        <end position="42"/>
    </location>
</feature>
<name>A0A8C9UXZ2_SCLFO</name>
<dbReference type="PANTHER" id="PTHR19331:SF22">
    <property type="entry name" value="DELETED IN MALIGNANT BRAIN TUMORS 1 PROTEIN"/>
    <property type="match status" value="1"/>
</dbReference>
<comment type="function">
    <text evidence="8">Binds to extracellular matrix proteins. Binds to pathogen-associated molecular patterns (PAMPs) present on the cell walls of Gram-positive and Gram-negative bacteria and fungi, behaving as a pattern recognition receptor (PRR). Induces bacterial and fungal aggregation and subsequent inhibition of PAMP-induced cytokine release. Does not possess intrinsic bactericidal activity. May play a role in the innate defense and homeostasis of certain epithelial surfaces.</text>
</comment>
<reference evidence="14 15" key="1">
    <citation type="submission" date="2019-04" db="EMBL/GenBank/DDBJ databases">
        <authorList>
            <consortium name="Wellcome Sanger Institute Data Sharing"/>
        </authorList>
    </citation>
    <scope>NUCLEOTIDE SEQUENCE [LARGE SCALE GENOMIC DNA]</scope>
</reference>
<dbReference type="AlphaFoldDB" id="A0A8C9UXZ2"/>
<evidence type="ECO:0000259" key="13">
    <source>
        <dbReference type="PROSITE" id="PS50287"/>
    </source>
</evidence>
<dbReference type="FunFam" id="3.10.250.10:FF:000007">
    <property type="entry name" value="Soluble scavenger receptor cysteine-rich domain-containing protein SSC5D"/>
    <property type="match status" value="1"/>
</dbReference>
<dbReference type="SUPFAM" id="SSF56487">
    <property type="entry name" value="SRCR-like"/>
    <property type="match status" value="1"/>
</dbReference>
<dbReference type="OrthoDB" id="536948at2759"/>
<dbReference type="Ensembl" id="ENSSFOT00015004341.2">
    <property type="protein sequence ID" value="ENSSFOP00015004273.2"/>
    <property type="gene ID" value="ENSSFOG00015002803.2"/>
</dbReference>
<keyword evidence="5 11" id="KW-1015">Disulfide bond</keyword>
<keyword evidence="6" id="KW-0675">Receptor</keyword>
<evidence type="ECO:0000256" key="8">
    <source>
        <dbReference type="ARBA" id="ARBA00058074"/>
    </source>
</evidence>
<keyword evidence="2" id="KW-0964">Secreted</keyword>
<feature type="chain" id="PRO_5034051554" description="Soluble scavenger receptor cysteine-rich domain-containing protein SSC5D" evidence="12">
    <location>
        <begin position="43"/>
        <end position="221"/>
    </location>
</feature>
<evidence type="ECO:0000256" key="6">
    <source>
        <dbReference type="ARBA" id="ARBA00023170"/>
    </source>
</evidence>
<dbReference type="InterPro" id="IPR001190">
    <property type="entry name" value="SRCR"/>
</dbReference>
<comment type="subunit">
    <text evidence="9">Interacts with LGALS1 and laminin.</text>
</comment>
<evidence type="ECO:0000313" key="15">
    <source>
        <dbReference type="Proteomes" id="UP000694397"/>
    </source>
</evidence>
<evidence type="ECO:0000256" key="10">
    <source>
        <dbReference type="ARBA" id="ARBA00069168"/>
    </source>
</evidence>
<evidence type="ECO:0000256" key="12">
    <source>
        <dbReference type="SAM" id="SignalP"/>
    </source>
</evidence>
<evidence type="ECO:0000256" key="9">
    <source>
        <dbReference type="ARBA" id="ARBA00064153"/>
    </source>
</evidence>
<dbReference type="Gene3D" id="3.10.250.10">
    <property type="entry name" value="SRCR-like domain"/>
    <property type="match status" value="1"/>
</dbReference>
<evidence type="ECO:0000256" key="2">
    <source>
        <dbReference type="ARBA" id="ARBA00022525"/>
    </source>
</evidence>
<dbReference type="SMART" id="SM00202">
    <property type="entry name" value="SR"/>
    <property type="match status" value="1"/>
</dbReference>
<dbReference type="Proteomes" id="UP000694397">
    <property type="component" value="Chromosome 18"/>
</dbReference>
<feature type="disulfide bond" evidence="11">
    <location>
        <begin position="106"/>
        <end position="116"/>
    </location>
</feature>
<dbReference type="PROSITE" id="PS50287">
    <property type="entry name" value="SRCR_2"/>
    <property type="match status" value="1"/>
</dbReference>
<reference evidence="14" key="2">
    <citation type="submission" date="2025-08" db="UniProtKB">
        <authorList>
            <consortium name="Ensembl"/>
        </authorList>
    </citation>
    <scope>IDENTIFICATION</scope>
</reference>
<reference evidence="14" key="3">
    <citation type="submission" date="2025-09" db="UniProtKB">
        <authorList>
            <consortium name="Ensembl"/>
        </authorList>
    </citation>
    <scope>IDENTIFICATION</scope>
</reference>
<accession>A0A8C9UXZ2</accession>
<proteinExistence type="predicted"/>
<feature type="disulfide bond" evidence="11">
    <location>
        <begin position="75"/>
        <end position="136"/>
    </location>
</feature>
<keyword evidence="3 12" id="KW-0732">Signal</keyword>
<feature type="disulfide bond" evidence="11">
    <location>
        <begin position="62"/>
        <end position="126"/>
    </location>
</feature>
<evidence type="ECO:0000256" key="4">
    <source>
        <dbReference type="ARBA" id="ARBA00022737"/>
    </source>
</evidence>
<evidence type="ECO:0000256" key="3">
    <source>
        <dbReference type="ARBA" id="ARBA00022729"/>
    </source>
</evidence>
<protein>
    <recommendedName>
        <fullName evidence="10">Soluble scavenger receptor cysteine-rich domain-containing protein SSC5D</fullName>
    </recommendedName>
</protein>
<dbReference type="PRINTS" id="PR00258">
    <property type="entry name" value="SPERACTRCPTR"/>
</dbReference>
<dbReference type="InterPro" id="IPR036772">
    <property type="entry name" value="SRCR-like_dom_sf"/>
</dbReference>
<dbReference type="Pfam" id="PF00530">
    <property type="entry name" value="SRCR"/>
    <property type="match status" value="1"/>
</dbReference>
<keyword evidence="4" id="KW-0677">Repeat</keyword>
<keyword evidence="7" id="KW-0325">Glycoprotein</keyword>
<comment type="subcellular location">
    <subcellularLocation>
        <location evidence="1">Secreted</location>
    </subcellularLocation>
</comment>
<feature type="domain" description="SRCR" evidence="13">
    <location>
        <begin position="37"/>
        <end position="137"/>
    </location>
</feature>
<evidence type="ECO:0000256" key="5">
    <source>
        <dbReference type="ARBA" id="ARBA00023157"/>
    </source>
</evidence>
<evidence type="ECO:0000313" key="14">
    <source>
        <dbReference type="Ensembl" id="ENSSFOP00015004273.2"/>
    </source>
</evidence>
<organism evidence="14 15">
    <name type="scientific">Scleropages formosus</name>
    <name type="common">Asian bonytongue</name>
    <name type="synonym">Osteoglossum formosum</name>
    <dbReference type="NCBI Taxonomy" id="113540"/>
    <lineage>
        <taxon>Eukaryota</taxon>
        <taxon>Metazoa</taxon>
        <taxon>Chordata</taxon>
        <taxon>Craniata</taxon>
        <taxon>Vertebrata</taxon>
        <taxon>Euteleostomi</taxon>
        <taxon>Actinopterygii</taxon>
        <taxon>Neopterygii</taxon>
        <taxon>Teleostei</taxon>
        <taxon>Osteoglossocephala</taxon>
        <taxon>Osteoglossomorpha</taxon>
        <taxon>Osteoglossiformes</taxon>
        <taxon>Osteoglossidae</taxon>
        <taxon>Scleropages</taxon>
    </lineage>
</organism>
<dbReference type="GeneTree" id="ENSGT00940000166622"/>
<evidence type="ECO:0000256" key="7">
    <source>
        <dbReference type="ARBA" id="ARBA00023180"/>
    </source>
</evidence>
<evidence type="ECO:0000256" key="1">
    <source>
        <dbReference type="ARBA" id="ARBA00004613"/>
    </source>
</evidence>
<dbReference type="GO" id="GO:0016020">
    <property type="term" value="C:membrane"/>
    <property type="evidence" value="ECO:0007669"/>
    <property type="project" value="InterPro"/>
</dbReference>
<dbReference type="PANTHER" id="PTHR19331">
    <property type="entry name" value="SCAVENGER RECEPTOR DOMAIN-CONTAINING"/>
    <property type="match status" value="1"/>
</dbReference>
<keyword evidence="15" id="KW-1185">Reference proteome</keyword>
<evidence type="ECO:0000256" key="11">
    <source>
        <dbReference type="PROSITE-ProRule" id="PRU00196"/>
    </source>
</evidence>
<sequence>MYSSCTLYFLGTQSLKLLLLLSFKMSPLVLLFTDGTVRLVNGNDRCSGTVEVHLSGQWGTVCDDDWDTNDASVVCRMLGCEGVKEAPGSARFGSGEGTIWLDNMQCSGSETSLLDCQHGGLGTHNCNHGEDAGVICYGSAHTHTHTHTHTHYSLINLFEKDNPERRCCLTAPGWCERMRVRSPAQSVWRLHVLPVSAGVSSGCSGFLTQSKDMLFRFPHKV</sequence>